<keyword evidence="4" id="KW-1185">Reference proteome</keyword>
<evidence type="ECO:0000313" key="3">
    <source>
        <dbReference type="EMBL" id="KAH9826871.1"/>
    </source>
</evidence>
<evidence type="ECO:0000313" key="4">
    <source>
        <dbReference type="Proteomes" id="UP001138500"/>
    </source>
</evidence>
<name>A0A9W7SQR3_9PEZI</name>
<protein>
    <submittedName>
        <fullName evidence="3">F-box domain containing protein</fullName>
    </submittedName>
</protein>
<reference evidence="3 4" key="2">
    <citation type="journal article" date="2021" name="Curr. Genet.">
        <title>Genetic response to nitrogen starvation in the aggressive Eucalyptus foliar pathogen Teratosphaeria destructans.</title>
        <authorList>
            <person name="Havenga M."/>
            <person name="Wingfield B.D."/>
            <person name="Wingfield M.J."/>
            <person name="Dreyer L.L."/>
            <person name="Roets F."/>
            <person name="Aylward J."/>
        </authorList>
    </citation>
    <scope>NUCLEOTIDE SEQUENCE [LARGE SCALE GENOMIC DNA]</scope>
    <source>
        <strain evidence="3">CMW44962</strain>
    </source>
</reference>
<dbReference type="PROSITE" id="PS50181">
    <property type="entry name" value="FBOX"/>
    <property type="match status" value="1"/>
</dbReference>
<dbReference type="EMBL" id="RIBY02001945">
    <property type="protein sequence ID" value="KAH9826871.1"/>
    <property type="molecule type" value="Genomic_DNA"/>
</dbReference>
<dbReference type="Pfam" id="PF12937">
    <property type="entry name" value="F-box-like"/>
    <property type="match status" value="1"/>
</dbReference>
<proteinExistence type="predicted"/>
<dbReference type="OrthoDB" id="722566at2759"/>
<evidence type="ECO:0000256" key="1">
    <source>
        <dbReference type="SAM" id="MobiDB-lite"/>
    </source>
</evidence>
<gene>
    <name evidence="3" type="ORF">Tdes44962_MAKER03258</name>
</gene>
<dbReference type="AlphaFoldDB" id="A0A9W7SQR3"/>
<feature type="compositionally biased region" description="Low complexity" evidence="1">
    <location>
        <begin position="136"/>
        <end position="157"/>
    </location>
</feature>
<dbReference type="PANTHER" id="PTHR14381:SF1">
    <property type="entry name" value="F-BOX_WD REPEAT-CONTAINING PROTEIN 4"/>
    <property type="match status" value="1"/>
</dbReference>
<dbReference type="SUPFAM" id="SSF81383">
    <property type="entry name" value="F-box domain"/>
    <property type="match status" value="1"/>
</dbReference>
<comment type="caution">
    <text evidence="3">The sequence shown here is derived from an EMBL/GenBank/DDBJ whole genome shotgun (WGS) entry which is preliminary data.</text>
</comment>
<dbReference type="InterPro" id="IPR052301">
    <property type="entry name" value="SCF_F-box/WD-repeat"/>
</dbReference>
<dbReference type="GO" id="GO:0031146">
    <property type="term" value="P:SCF-dependent proteasomal ubiquitin-dependent protein catabolic process"/>
    <property type="evidence" value="ECO:0007669"/>
    <property type="project" value="TreeGrafter"/>
</dbReference>
<dbReference type="InterPro" id="IPR001810">
    <property type="entry name" value="F-box_dom"/>
</dbReference>
<organism evidence="3 4">
    <name type="scientific">Teratosphaeria destructans</name>
    <dbReference type="NCBI Taxonomy" id="418781"/>
    <lineage>
        <taxon>Eukaryota</taxon>
        <taxon>Fungi</taxon>
        <taxon>Dikarya</taxon>
        <taxon>Ascomycota</taxon>
        <taxon>Pezizomycotina</taxon>
        <taxon>Dothideomycetes</taxon>
        <taxon>Dothideomycetidae</taxon>
        <taxon>Mycosphaerellales</taxon>
        <taxon>Teratosphaeriaceae</taxon>
        <taxon>Teratosphaeria</taxon>
    </lineage>
</organism>
<sequence length="157" mass="17603">MAQETRAASLLTLPAELLQHILAHLDPVDLAHVAQTSRALLAHSYDDQLWQPLINRHLPHHPVSHPRPLATYRDLFVAHQPRWFLPQHRLWFSNSYPHGKLLLARYDAHTGSIQAHTVSAVRGPTPSASGRRTTKSSSIPSTLASPSTWRSRSSISR</sequence>
<feature type="region of interest" description="Disordered" evidence="1">
    <location>
        <begin position="117"/>
        <end position="157"/>
    </location>
</feature>
<accession>A0A9W7SQR3</accession>
<dbReference type="PANTHER" id="PTHR14381">
    <property type="entry name" value="DACTYLIN"/>
    <property type="match status" value="1"/>
</dbReference>
<dbReference type="Proteomes" id="UP001138500">
    <property type="component" value="Unassembled WGS sequence"/>
</dbReference>
<dbReference type="GO" id="GO:0019005">
    <property type="term" value="C:SCF ubiquitin ligase complex"/>
    <property type="evidence" value="ECO:0007669"/>
    <property type="project" value="TreeGrafter"/>
</dbReference>
<dbReference type="Gene3D" id="1.20.1280.50">
    <property type="match status" value="1"/>
</dbReference>
<dbReference type="InterPro" id="IPR036047">
    <property type="entry name" value="F-box-like_dom_sf"/>
</dbReference>
<reference evidence="3 4" key="1">
    <citation type="journal article" date="2018" name="IMA Fungus">
        <title>IMA Genome-F 10: Nine draft genome sequences of Claviceps purpurea s.lat., including C. arundinis, C. humidiphila, and C. cf. spartinae, pseudomolecules for the pitch canker pathogen Fusarium circinatum, draft genome of Davidsoniella eucalypti, Grosmannia galeiformis, Quambalaria eucalypti, and Teratosphaeria destructans.</title>
        <authorList>
            <person name="Wingfield B.D."/>
            <person name="Liu M."/>
            <person name="Nguyen H.D."/>
            <person name="Lane F.A."/>
            <person name="Morgan S.W."/>
            <person name="De Vos L."/>
            <person name="Wilken P.M."/>
            <person name="Duong T.A."/>
            <person name="Aylward J."/>
            <person name="Coetzee M.P."/>
            <person name="Dadej K."/>
            <person name="De Beer Z.W."/>
            <person name="Findlay W."/>
            <person name="Havenga M."/>
            <person name="Kolarik M."/>
            <person name="Menzies J.G."/>
            <person name="Naidoo K."/>
            <person name="Pochopski O."/>
            <person name="Shoukouhi P."/>
            <person name="Santana Q.C."/>
            <person name="Seifert K.A."/>
            <person name="Soal N."/>
            <person name="Steenkamp E.T."/>
            <person name="Tatham C.T."/>
            <person name="van der Nest M.A."/>
            <person name="Wingfield M.J."/>
        </authorList>
    </citation>
    <scope>NUCLEOTIDE SEQUENCE [LARGE SCALE GENOMIC DNA]</scope>
    <source>
        <strain evidence="3">CMW44962</strain>
    </source>
</reference>
<feature type="domain" description="F-box" evidence="2">
    <location>
        <begin position="7"/>
        <end position="53"/>
    </location>
</feature>
<evidence type="ECO:0000259" key="2">
    <source>
        <dbReference type="PROSITE" id="PS50181"/>
    </source>
</evidence>